<comment type="caution">
    <text evidence="2">The sequence shown here is derived from an EMBL/GenBank/DDBJ whole genome shotgun (WGS) entry which is preliminary data.</text>
</comment>
<protein>
    <submittedName>
        <fullName evidence="2">Uncharacterized protein</fullName>
    </submittedName>
</protein>
<evidence type="ECO:0000256" key="1">
    <source>
        <dbReference type="SAM" id="Coils"/>
    </source>
</evidence>
<accession>A0A2H0RNB4</accession>
<sequence>MSVNVKKIGWMGFHSGRPHLDDLLAAVIGCVLGLFEVEFMDPKSSVNLILDASGISNALARQMSETGRDADGVQLYAAWIGTTPNGGTSPVSEGDQWWSPYDEHGSGNPADSATELMLHLAGDDKAIGRRLQTLFRGWGIRASEAQVAESVEKLHHMVAYTTMKDNFPVAMRGGISWLLKQLNRVCCFQIGEGGKIREESYSSQEVLRDLRWIYRLLVTYMTSNLQIETSDLAAVDQEMVHWYLQREDVSPAWKPDTAPRTMAELTAMIRTEVRRKALEAKKANRAFSPPSTLLRRLRSLTALVSDLRNPSNWASVEAWMLHQWMGGKKVHLGMNVGNTTTIQEVIANLAARAEALKESARADTPRQQEKLEGWIRQLQELQLRVEDEEQTRQLMAGDERMDERTAASPYGVVATTVLLLRRSRRTDGLAFPEGQAVAEEYLFMALDALWGKMLLAEAASRQIQEAQADPTCTPAIAVDWQVKGVEQPGLLHSDGINPETPAEARRILGKGQVGGRQVKRFPLILVTCEKLPDGTPFGSAYLGADQRYFGTDWTDGFFRHITSWLRVMELRRQGNPLPEDLDTLEAPDKVQDHVWFLHLNGDGKAVQVMAKSLHRRDSPGTELDAKQEILAAQLVVYTVFCAWRSLGVFGSQQGRLSLRARDSALRALRHRLAGAEDMAAELQLILSELRSQIVIHQTALLPLRESKAPGEELAPTS</sequence>
<proteinExistence type="predicted"/>
<evidence type="ECO:0000313" key="3">
    <source>
        <dbReference type="Proteomes" id="UP000230084"/>
    </source>
</evidence>
<feature type="coiled-coil region" evidence="1">
    <location>
        <begin position="371"/>
        <end position="398"/>
    </location>
</feature>
<evidence type="ECO:0000313" key="2">
    <source>
        <dbReference type="EMBL" id="PIR47998.1"/>
    </source>
</evidence>
<dbReference type="EMBL" id="PCYM01000001">
    <property type="protein sequence ID" value="PIR47998.1"/>
    <property type="molecule type" value="Genomic_DNA"/>
</dbReference>
<feature type="coiled-coil region" evidence="1">
    <location>
        <begin position="665"/>
        <end position="692"/>
    </location>
</feature>
<dbReference type="Proteomes" id="UP000230084">
    <property type="component" value="Unassembled WGS sequence"/>
</dbReference>
<organism evidence="2 3">
    <name type="scientific">Candidatus Uhrbacteria bacterium CG10_big_fil_rev_8_21_14_0_10_50_16</name>
    <dbReference type="NCBI Taxonomy" id="1975039"/>
    <lineage>
        <taxon>Bacteria</taxon>
        <taxon>Candidatus Uhriibacteriota</taxon>
    </lineage>
</organism>
<keyword evidence="1" id="KW-0175">Coiled coil</keyword>
<dbReference type="AlphaFoldDB" id="A0A2H0RNB4"/>
<gene>
    <name evidence="2" type="ORF">COV06_01195</name>
</gene>
<name>A0A2H0RNB4_9BACT</name>
<reference evidence="2 3" key="1">
    <citation type="submission" date="2017-09" db="EMBL/GenBank/DDBJ databases">
        <title>Depth-based differentiation of microbial function through sediment-hosted aquifers and enrichment of novel symbionts in the deep terrestrial subsurface.</title>
        <authorList>
            <person name="Probst A.J."/>
            <person name="Ladd B."/>
            <person name="Jarett J.K."/>
            <person name="Geller-Mcgrath D.E."/>
            <person name="Sieber C.M."/>
            <person name="Emerson J.B."/>
            <person name="Anantharaman K."/>
            <person name="Thomas B.C."/>
            <person name="Malmstrom R."/>
            <person name="Stieglmeier M."/>
            <person name="Klingl A."/>
            <person name="Woyke T."/>
            <person name="Ryan C.M."/>
            <person name="Banfield J.F."/>
        </authorList>
    </citation>
    <scope>NUCLEOTIDE SEQUENCE [LARGE SCALE GENOMIC DNA]</scope>
    <source>
        <strain evidence="2">CG10_big_fil_rev_8_21_14_0_10_50_16</strain>
    </source>
</reference>